<dbReference type="Proteomes" id="UP000326939">
    <property type="component" value="Chromosome 19"/>
</dbReference>
<gene>
    <name evidence="1" type="ORF">DKX38_028845</name>
</gene>
<dbReference type="InterPro" id="IPR011009">
    <property type="entry name" value="Kinase-like_dom_sf"/>
</dbReference>
<evidence type="ECO:0008006" key="3">
    <source>
        <dbReference type="Google" id="ProtNLM"/>
    </source>
</evidence>
<reference evidence="2" key="1">
    <citation type="journal article" date="2019" name="Gigascience">
        <title>De novo genome assembly of the endangered Acer yangbiense, a plant species with extremely small populations endemic to Yunnan Province, China.</title>
        <authorList>
            <person name="Yang J."/>
            <person name="Wariss H.M."/>
            <person name="Tao L."/>
            <person name="Zhang R."/>
            <person name="Yun Q."/>
            <person name="Hollingsworth P."/>
            <person name="Dao Z."/>
            <person name="Luo G."/>
            <person name="Guo H."/>
            <person name="Ma Y."/>
            <person name="Sun W."/>
        </authorList>
    </citation>
    <scope>NUCLEOTIDE SEQUENCE [LARGE SCALE GENOMIC DNA]</scope>
    <source>
        <strain evidence="2">cv. br00</strain>
    </source>
</reference>
<evidence type="ECO:0000313" key="1">
    <source>
        <dbReference type="EMBL" id="KAB5511817.1"/>
    </source>
</evidence>
<protein>
    <recommendedName>
        <fullName evidence="3">Protein kinase domain-containing protein</fullName>
    </recommendedName>
</protein>
<comment type="caution">
    <text evidence="1">The sequence shown here is derived from an EMBL/GenBank/DDBJ whole genome shotgun (WGS) entry which is preliminary data.</text>
</comment>
<dbReference type="SUPFAM" id="SSF56112">
    <property type="entry name" value="Protein kinase-like (PK-like)"/>
    <property type="match status" value="1"/>
</dbReference>
<proteinExistence type="predicted"/>
<keyword evidence="2" id="KW-1185">Reference proteome</keyword>
<organism evidence="1 2">
    <name type="scientific">Salix brachista</name>
    <dbReference type="NCBI Taxonomy" id="2182728"/>
    <lineage>
        <taxon>Eukaryota</taxon>
        <taxon>Viridiplantae</taxon>
        <taxon>Streptophyta</taxon>
        <taxon>Embryophyta</taxon>
        <taxon>Tracheophyta</taxon>
        <taxon>Spermatophyta</taxon>
        <taxon>Magnoliopsida</taxon>
        <taxon>eudicotyledons</taxon>
        <taxon>Gunneridae</taxon>
        <taxon>Pentapetalae</taxon>
        <taxon>rosids</taxon>
        <taxon>fabids</taxon>
        <taxon>Malpighiales</taxon>
        <taxon>Salicaceae</taxon>
        <taxon>Saliceae</taxon>
        <taxon>Salix</taxon>
    </lineage>
</organism>
<dbReference type="Gene3D" id="1.10.510.10">
    <property type="entry name" value="Transferase(Phosphotransferase) domain 1"/>
    <property type="match status" value="1"/>
</dbReference>
<name>A0A5N5J9Y3_9ROSI</name>
<dbReference type="AlphaFoldDB" id="A0A5N5J9Y3"/>
<sequence length="209" mass="23242">MSTNEWDGYGDSANRSRVVSVTGDDPIVVEIITVNYFGSVELSFGESIAQSISESSHQHNHPQKPIHGYDGSRMIPFGRPARRFGIIYVSAQLANMEDNSSLDLQNVCCSGISRTEDECGKARGFTLCIALGLEPPWHKNRWILHYVLCSAKTRNIVGVFEACGSLGLMHRDLKPDNLIISWYGEVKLSGMESHLIFSTWKLAGPFIHK</sequence>
<dbReference type="EMBL" id="VDCV01000019">
    <property type="protein sequence ID" value="KAB5511817.1"/>
    <property type="molecule type" value="Genomic_DNA"/>
</dbReference>
<evidence type="ECO:0000313" key="2">
    <source>
        <dbReference type="Proteomes" id="UP000326939"/>
    </source>
</evidence>
<accession>A0A5N5J9Y3</accession>